<evidence type="ECO:0000256" key="1">
    <source>
        <dbReference type="SAM" id="MobiDB-lite"/>
    </source>
</evidence>
<dbReference type="AlphaFoldDB" id="A0A369J629"/>
<protein>
    <submittedName>
        <fullName evidence="2">Uncharacterized protein</fullName>
    </submittedName>
</protein>
<dbReference type="Proteomes" id="UP000076154">
    <property type="component" value="Unassembled WGS sequence"/>
</dbReference>
<comment type="caution">
    <text evidence="2">The sequence shown here is derived from an EMBL/GenBank/DDBJ whole genome shotgun (WGS) entry which is preliminary data.</text>
</comment>
<proteinExistence type="predicted"/>
<feature type="compositionally biased region" description="Basic residues" evidence="1">
    <location>
        <begin position="549"/>
        <end position="561"/>
    </location>
</feature>
<reference evidence="2" key="1">
    <citation type="submission" date="2018-04" db="EMBL/GenBank/DDBJ databases">
        <title>Whole genome sequencing of Hypsizygus marmoreus.</title>
        <authorList>
            <person name="Choi I.-G."/>
            <person name="Min B."/>
            <person name="Kim J.-G."/>
            <person name="Kim S."/>
            <person name="Oh Y.-L."/>
            <person name="Kong W.-S."/>
            <person name="Park H."/>
            <person name="Jeong J."/>
            <person name="Song E.-S."/>
        </authorList>
    </citation>
    <scope>NUCLEOTIDE SEQUENCE [LARGE SCALE GENOMIC DNA]</scope>
    <source>
        <strain evidence="2">51987-8</strain>
    </source>
</reference>
<feature type="region of interest" description="Disordered" evidence="1">
    <location>
        <begin position="513"/>
        <end position="561"/>
    </location>
</feature>
<organism evidence="2 3">
    <name type="scientific">Hypsizygus marmoreus</name>
    <name type="common">White beech mushroom</name>
    <name type="synonym">Agaricus marmoreus</name>
    <dbReference type="NCBI Taxonomy" id="39966"/>
    <lineage>
        <taxon>Eukaryota</taxon>
        <taxon>Fungi</taxon>
        <taxon>Dikarya</taxon>
        <taxon>Basidiomycota</taxon>
        <taxon>Agaricomycotina</taxon>
        <taxon>Agaricomycetes</taxon>
        <taxon>Agaricomycetidae</taxon>
        <taxon>Agaricales</taxon>
        <taxon>Tricholomatineae</taxon>
        <taxon>Lyophyllaceae</taxon>
        <taxon>Hypsizygus</taxon>
    </lineage>
</organism>
<sequence>MSRQILFDSILDRPRPSYPLSSCKCSPPRLVVGPRAVYALVHQGLRALVGAKTSQVVEPIIVDTPKRPIVKLPTCVFGTYNGTYQAAPPPPTCPPFSEPLPDPFFGAVTTPIDLTLAPILPLNVNAYLVNSHALVSPPNNYGIVGAAILSSLVIGIVAGLLSNRRGLRAAIVEPVDVAKEKDQGEFFVKELPTTALVEVLIDLPVPAPPIDAAYVALPPVDVDEFEALACEVEVQEDDTPAISLSTTNTHDVKLEATVDDYGDVDPAFIPLPIGEDDELDFEVYASSVKVIDPAYIPLPAAEEGELDINVEVMDAVVEDADVTLVEVSPSEMKVADDAKNEAVPHVVEKIIQERAMEQERPLLAPVEEVKIIRADVAQQVALPEPAIPPDPTNADIMKALAVLSLAINYADAQDVPSPVQIQEDLDVDRGPLLTATVVTVAEDVEAAQEQNGPPIHVVPAKELRYIWRRTRPCFRNTIDPHPTRLPPIPDEGEGPFRRRQRLTSMPTIIEVEEVDEEVKGNCEPHPRRIPPSEKRSRTVAGSRRDNVYRPRKGPKRPAPRT</sequence>
<keyword evidence="3" id="KW-1185">Reference proteome</keyword>
<dbReference type="InParanoid" id="A0A369J629"/>
<accession>A0A369J629</accession>
<gene>
    <name evidence="2" type="ORF">Hypma_001204</name>
</gene>
<evidence type="ECO:0000313" key="2">
    <source>
        <dbReference type="EMBL" id="RDB17519.1"/>
    </source>
</evidence>
<name>A0A369J629_HYPMA</name>
<feature type="region of interest" description="Disordered" evidence="1">
    <location>
        <begin position="478"/>
        <end position="501"/>
    </location>
</feature>
<evidence type="ECO:0000313" key="3">
    <source>
        <dbReference type="Proteomes" id="UP000076154"/>
    </source>
</evidence>
<feature type="compositionally biased region" description="Basic and acidic residues" evidence="1">
    <location>
        <begin position="517"/>
        <end position="548"/>
    </location>
</feature>
<dbReference type="EMBL" id="LUEZ02000110">
    <property type="protein sequence ID" value="RDB17519.1"/>
    <property type="molecule type" value="Genomic_DNA"/>
</dbReference>